<accession>A0A1I4X2G3</accession>
<name>A0A1I4X2G3_9GAMM</name>
<dbReference type="AlphaFoldDB" id="A0A1I4X2G3"/>
<keyword evidence="3" id="KW-1185">Reference proteome</keyword>
<feature type="transmembrane region" description="Helical" evidence="1">
    <location>
        <begin position="12"/>
        <end position="32"/>
    </location>
</feature>
<evidence type="ECO:0000256" key="1">
    <source>
        <dbReference type="SAM" id="Phobius"/>
    </source>
</evidence>
<evidence type="ECO:0000313" key="2">
    <source>
        <dbReference type="EMBL" id="SFN20268.1"/>
    </source>
</evidence>
<keyword evidence="1" id="KW-0472">Membrane</keyword>
<dbReference type="EMBL" id="FOVC01000003">
    <property type="protein sequence ID" value="SFN20268.1"/>
    <property type="molecule type" value="Genomic_DNA"/>
</dbReference>
<gene>
    <name evidence="2" type="ORF">SAMN05216516_103264</name>
</gene>
<evidence type="ECO:0000313" key="3">
    <source>
        <dbReference type="Proteomes" id="UP000242222"/>
    </source>
</evidence>
<protein>
    <submittedName>
        <fullName evidence="2">Uncharacterized protein</fullName>
    </submittedName>
</protein>
<dbReference type="Proteomes" id="UP000242222">
    <property type="component" value="Unassembled WGS sequence"/>
</dbReference>
<sequence length="60" mass="6962">MKITNTVRLKALTIFVLLHYAVISLFVVFIMLSDHLADKEFLNACTIQQISFLVCHLRRI</sequence>
<reference evidence="3" key="1">
    <citation type="submission" date="2016-10" db="EMBL/GenBank/DDBJ databases">
        <authorList>
            <person name="Varghese N."/>
            <person name="Submissions S."/>
        </authorList>
    </citation>
    <scope>NUCLEOTIDE SEQUENCE [LARGE SCALE GENOMIC DNA]</scope>
    <source>
        <strain evidence="3">N6PO6</strain>
    </source>
</reference>
<keyword evidence="1" id="KW-1133">Transmembrane helix</keyword>
<dbReference type="STRING" id="1367852.SAMN05216516_103264"/>
<proteinExistence type="predicted"/>
<organism evidence="2 3">
    <name type="scientific">Izhakiella capsodis</name>
    <dbReference type="NCBI Taxonomy" id="1367852"/>
    <lineage>
        <taxon>Bacteria</taxon>
        <taxon>Pseudomonadati</taxon>
        <taxon>Pseudomonadota</taxon>
        <taxon>Gammaproteobacteria</taxon>
        <taxon>Enterobacterales</taxon>
        <taxon>Erwiniaceae</taxon>
        <taxon>Izhakiella</taxon>
    </lineage>
</organism>
<keyword evidence="1" id="KW-0812">Transmembrane</keyword>